<gene>
    <name evidence="1" type="ORF">CLUMA_CG012297</name>
</gene>
<keyword evidence="2" id="KW-1185">Reference proteome</keyword>
<evidence type="ECO:0000313" key="2">
    <source>
        <dbReference type="Proteomes" id="UP000183832"/>
    </source>
</evidence>
<dbReference type="Proteomes" id="UP000183832">
    <property type="component" value="Unassembled WGS sequence"/>
</dbReference>
<dbReference type="AlphaFoldDB" id="A0A1J1IFL5"/>
<organism evidence="1 2">
    <name type="scientific">Clunio marinus</name>
    <dbReference type="NCBI Taxonomy" id="568069"/>
    <lineage>
        <taxon>Eukaryota</taxon>
        <taxon>Metazoa</taxon>
        <taxon>Ecdysozoa</taxon>
        <taxon>Arthropoda</taxon>
        <taxon>Hexapoda</taxon>
        <taxon>Insecta</taxon>
        <taxon>Pterygota</taxon>
        <taxon>Neoptera</taxon>
        <taxon>Endopterygota</taxon>
        <taxon>Diptera</taxon>
        <taxon>Nematocera</taxon>
        <taxon>Chironomoidea</taxon>
        <taxon>Chironomidae</taxon>
        <taxon>Clunio</taxon>
    </lineage>
</organism>
<evidence type="ECO:0000313" key="1">
    <source>
        <dbReference type="EMBL" id="CRK99053.1"/>
    </source>
</evidence>
<name>A0A1J1IFL5_9DIPT</name>
<proteinExistence type="predicted"/>
<reference evidence="1 2" key="1">
    <citation type="submission" date="2015-04" db="EMBL/GenBank/DDBJ databases">
        <authorList>
            <person name="Syromyatnikov M.Y."/>
            <person name="Popov V.N."/>
        </authorList>
    </citation>
    <scope>NUCLEOTIDE SEQUENCE [LARGE SCALE GENOMIC DNA]</scope>
</reference>
<accession>A0A1J1IFL5</accession>
<protein>
    <submittedName>
        <fullName evidence="1">CLUMA_CG012297, isoform A</fullName>
    </submittedName>
</protein>
<sequence>MSHHEFAGGRSALGKLKRNEISLRDENENPVIKTMRFVFSDRMNCIARVLCVESSIIRDEVLKDEETEMMEIELSFI</sequence>
<dbReference type="EMBL" id="CVRI01000048">
    <property type="protein sequence ID" value="CRK99053.1"/>
    <property type="molecule type" value="Genomic_DNA"/>
</dbReference>